<dbReference type="EMBL" id="GGEC01021164">
    <property type="protein sequence ID" value="MBX01648.1"/>
    <property type="molecule type" value="Transcribed_RNA"/>
</dbReference>
<dbReference type="EMBL" id="GGEC01021165">
    <property type="protein sequence ID" value="MBX01649.1"/>
    <property type="molecule type" value="Transcribed_RNA"/>
</dbReference>
<evidence type="ECO:0000313" key="1">
    <source>
        <dbReference type="EMBL" id="MBX01648.1"/>
    </source>
</evidence>
<accession>A0A2P2K7E8</accession>
<dbReference type="AlphaFoldDB" id="A0A2P2K7E8"/>
<sequence>MLLPEYLRIRLKKRNMRRNALLKTLLKTPVKFMMCWVSKAQILVLIYPSKKTANLALRSQVMIKIQVLQYQNLVV</sequence>
<organism evidence="1">
    <name type="scientific">Rhizophora mucronata</name>
    <name type="common">Asiatic mangrove</name>
    <dbReference type="NCBI Taxonomy" id="61149"/>
    <lineage>
        <taxon>Eukaryota</taxon>
        <taxon>Viridiplantae</taxon>
        <taxon>Streptophyta</taxon>
        <taxon>Embryophyta</taxon>
        <taxon>Tracheophyta</taxon>
        <taxon>Spermatophyta</taxon>
        <taxon>Magnoliopsida</taxon>
        <taxon>eudicotyledons</taxon>
        <taxon>Gunneridae</taxon>
        <taxon>Pentapetalae</taxon>
        <taxon>rosids</taxon>
        <taxon>fabids</taxon>
        <taxon>Malpighiales</taxon>
        <taxon>Rhizophoraceae</taxon>
        <taxon>Rhizophora</taxon>
    </lineage>
</organism>
<protein>
    <submittedName>
        <fullName evidence="1">Protein WVD2-like 1 isoform X1</fullName>
    </submittedName>
</protein>
<proteinExistence type="predicted"/>
<dbReference type="EMBL" id="GGEC01021161">
    <property type="protein sequence ID" value="MBX01645.1"/>
    <property type="molecule type" value="Transcribed_RNA"/>
</dbReference>
<reference evidence="1" key="1">
    <citation type="submission" date="2018-02" db="EMBL/GenBank/DDBJ databases">
        <title>Rhizophora mucronata_Transcriptome.</title>
        <authorList>
            <person name="Meera S.P."/>
            <person name="Sreeshan A."/>
            <person name="Augustine A."/>
        </authorList>
    </citation>
    <scope>NUCLEOTIDE SEQUENCE</scope>
    <source>
        <tissue evidence="1">Leaf</tissue>
    </source>
</reference>
<name>A0A2P2K7E8_RHIMU</name>